<comment type="similarity">
    <text evidence="3">Belongs to the exportin family.</text>
</comment>
<evidence type="ECO:0000256" key="7">
    <source>
        <dbReference type="ARBA" id="ARBA00023242"/>
    </source>
</evidence>
<gene>
    <name evidence="8" type="ORF">TRFO_21323</name>
</gene>
<dbReference type="GO" id="GO:0005643">
    <property type="term" value="C:nuclear pore"/>
    <property type="evidence" value="ECO:0007669"/>
    <property type="project" value="TreeGrafter"/>
</dbReference>
<keyword evidence="4" id="KW-0813">Transport</keyword>
<keyword evidence="6" id="KW-0653">Protein transport</keyword>
<evidence type="ECO:0000256" key="5">
    <source>
        <dbReference type="ARBA" id="ARBA00022490"/>
    </source>
</evidence>
<dbReference type="GO" id="GO:0006611">
    <property type="term" value="P:protein export from nucleus"/>
    <property type="evidence" value="ECO:0007669"/>
    <property type="project" value="TreeGrafter"/>
</dbReference>
<dbReference type="PANTHER" id="PTHR12596:SF2">
    <property type="entry name" value="EXPORTIN-7 ISOFORM X1"/>
    <property type="match status" value="1"/>
</dbReference>
<evidence type="ECO:0000313" key="9">
    <source>
        <dbReference type="Proteomes" id="UP000179807"/>
    </source>
</evidence>
<dbReference type="GO" id="GO:0005049">
    <property type="term" value="F:nuclear export signal receptor activity"/>
    <property type="evidence" value="ECO:0007669"/>
    <property type="project" value="InterPro"/>
</dbReference>
<organism evidence="8 9">
    <name type="scientific">Tritrichomonas foetus</name>
    <dbReference type="NCBI Taxonomy" id="1144522"/>
    <lineage>
        <taxon>Eukaryota</taxon>
        <taxon>Metamonada</taxon>
        <taxon>Parabasalia</taxon>
        <taxon>Tritrichomonadida</taxon>
        <taxon>Tritrichomonadidae</taxon>
        <taxon>Tritrichomonas</taxon>
    </lineage>
</organism>
<accession>A0A1J4KIQ7</accession>
<dbReference type="OrthoDB" id="244158at2759"/>
<protein>
    <submittedName>
        <fullName evidence="8">Uncharacterized protein</fullName>
    </submittedName>
</protein>
<reference evidence="8" key="1">
    <citation type="submission" date="2016-10" db="EMBL/GenBank/DDBJ databases">
        <authorList>
            <person name="Benchimol M."/>
            <person name="Almeida L.G."/>
            <person name="Vasconcelos A.T."/>
            <person name="Perreira-Neves A."/>
            <person name="Rosa I.A."/>
            <person name="Tasca T."/>
            <person name="Bogo M.R."/>
            <person name="de Souza W."/>
        </authorList>
    </citation>
    <scope>NUCLEOTIDE SEQUENCE [LARGE SCALE GENOMIC DNA]</scope>
    <source>
        <strain evidence="8">K</strain>
    </source>
</reference>
<keyword evidence="7" id="KW-0539">Nucleus</keyword>
<evidence type="ECO:0000256" key="2">
    <source>
        <dbReference type="ARBA" id="ARBA00004496"/>
    </source>
</evidence>
<keyword evidence="5" id="KW-0963">Cytoplasm</keyword>
<evidence type="ECO:0000256" key="6">
    <source>
        <dbReference type="ARBA" id="ARBA00022927"/>
    </source>
</evidence>
<dbReference type="InterPro" id="IPR044189">
    <property type="entry name" value="XPO4/7-like"/>
</dbReference>
<name>A0A1J4KIQ7_9EUKA</name>
<evidence type="ECO:0000256" key="3">
    <source>
        <dbReference type="ARBA" id="ARBA00009466"/>
    </source>
</evidence>
<proteinExistence type="inferred from homology"/>
<evidence type="ECO:0000256" key="1">
    <source>
        <dbReference type="ARBA" id="ARBA00004123"/>
    </source>
</evidence>
<dbReference type="RefSeq" id="XP_068362836.1">
    <property type="nucleotide sequence ID" value="XM_068501893.1"/>
</dbReference>
<dbReference type="AlphaFoldDB" id="A0A1J4KIQ7"/>
<dbReference type="GO" id="GO:0005737">
    <property type="term" value="C:cytoplasm"/>
    <property type="evidence" value="ECO:0007669"/>
    <property type="project" value="UniProtKB-SubCell"/>
</dbReference>
<keyword evidence="9" id="KW-1185">Reference proteome</keyword>
<dbReference type="Proteomes" id="UP000179807">
    <property type="component" value="Unassembled WGS sequence"/>
</dbReference>
<dbReference type="PANTHER" id="PTHR12596">
    <property type="entry name" value="EXPORTIN 4,7-RELATED"/>
    <property type="match status" value="1"/>
</dbReference>
<dbReference type="EMBL" id="MLAK01000632">
    <property type="protein sequence ID" value="OHT09700.1"/>
    <property type="molecule type" value="Genomic_DNA"/>
</dbReference>
<evidence type="ECO:0000256" key="4">
    <source>
        <dbReference type="ARBA" id="ARBA00022448"/>
    </source>
</evidence>
<dbReference type="GeneID" id="94836597"/>
<comment type="caution">
    <text evidence="8">The sequence shown here is derived from an EMBL/GenBank/DDBJ whole genome shotgun (WGS) entry which is preliminary data.</text>
</comment>
<comment type="subcellular location">
    <subcellularLocation>
        <location evidence="2">Cytoplasm</location>
    </subcellularLocation>
    <subcellularLocation>
        <location evidence="1">Nucleus</location>
    </subcellularLocation>
</comment>
<evidence type="ECO:0000313" key="8">
    <source>
        <dbReference type="EMBL" id="OHT09700.1"/>
    </source>
</evidence>
<dbReference type="VEuPathDB" id="TrichDB:TRFO_21323"/>
<sequence>MQLEEICFLAIDICGIFNEAKDNITYNLMFDWFIAGHSEIFVNFLFDKCGEISHSSICSEYQIIFMNSILKMWKSIVLCIPPKRVIFHSSSRNGLLLFKMATNVTNSYLSYILTIINNKQSNESPNEEANEPNDVNINYPQNESIHDIDSNGLNHHHYKGIKYSFVILQNLVSGGYVPFGAFKIYNDLVFENTLKILTDTFKALHIETIIQYPSVLSSVIHLFRDLVFYHFEILFSIDFNLIDTILLYTEKCLLQPHEEIQNMAIDIVANILQNSIDRLHGQNPIQDYFSDFSTIFFILWQIILHDTSKINSNIVFSIKTMIFLKISSIELVKEKIYEKIFEQKRVLLNKLFDELSVKLNSKNSHDIILQLQSILTFLQQFTSFSFV</sequence>